<keyword evidence="4" id="KW-0902">Two-component regulatory system</keyword>
<dbReference type="InterPro" id="IPR005467">
    <property type="entry name" value="His_kinase_dom"/>
</dbReference>
<dbReference type="SUPFAM" id="SSF52172">
    <property type="entry name" value="CheY-like"/>
    <property type="match status" value="1"/>
</dbReference>
<dbReference type="Pfam" id="PF02518">
    <property type="entry name" value="HATPase_c"/>
    <property type="match status" value="1"/>
</dbReference>
<keyword evidence="6" id="KW-0472">Membrane</keyword>
<dbReference type="InterPro" id="IPR003661">
    <property type="entry name" value="HisK_dim/P_dom"/>
</dbReference>
<dbReference type="InterPro" id="IPR011622">
    <property type="entry name" value="7TMR_DISM_rcpt_extracell_dom2"/>
</dbReference>
<dbReference type="InterPro" id="IPR036890">
    <property type="entry name" value="HATPase_C_sf"/>
</dbReference>
<dbReference type="Pfam" id="PF07695">
    <property type="entry name" value="7TMR-DISM_7TM"/>
    <property type="match status" value="1"/>
</dbReference>
<evidence type="ECO:0000259" key="8">
    <source>
        <dbReference type="PROSITE" id="PS50109"/>
    </source>
</evidence>
<comment type="catalytic activity">
    <reaction evidence="1">
        <text>ATP + protein L-histidine = ADP + protein N-phospho-L-histidine.</text>
        <dbReference type="EC" id="2.7.13.3"/>
    </reaction>
</comment>
<dbReference type="InterPro" id="IPR001789">
    <property type="entry name" value="Sig_transdc_resp-reg_receiver"/>
</dbReference>
<feature type="domain" description="Response regulatory" evidence="9">
    <location>
        <begin position="650"/>
        <end position="766"/>
    </location>
</feature>
<evidence type="ECO:0000256" key="4">
    <source>
        <dbReference type="ARBA" id="ARBA00023012"/>
    </source>
</evidence>
<dbReference type="AlphaFoldDB" id="A0A1Y1QXV8"/>
<organism evidence="10 11">
    <name type="scientific">Thiothrix lacustris</name>
    <dbReference type="NCBI Taxonomy" id="525917"/>
    <lineage>
        <taxon>Bacteria</taxon>
        <taxon>Pseudomonadati</taxon>
        <taxon>Pseudomonadota</taxon>
        <taxon>Gammaproteobacteria</taxon>
        <taxon>Thiotrichales</taxon>
        <taxon>Thiotrichaceae</taxon>
        <taxon>Thiothrix</taxon>
    </lineage>
</organism>
<evidence type="ECO:0000256" key="3">
    <source>
        <dbReference type="ARBA" id="ARBA00022553"/>
    </source>
</evidence>
<evidence type="ECO:0000256" key="7">
    <source>
        <dbReference type="SAM" id="SignalP"/>
    </source>
</evidence>
<gene>
    <name evidence="10" type="ORF">BWK73_03920</name>
</gene>
<dbReference type="EMBL" id="MTEJ01000005">
    <property type="protein sequence ID" value="OQX16353.1"/>
    <property type="molecule type" value="Genomic_DNA"/>
</dbReference>
<feature type="chain" id="PRO_5012372492" description="histidine kinase" evidence="7">
    <location>
        <begin position="28"/>
        <end position="773"/>
    </location>
</feature>
<dbReference type="PANTHER" id="PTHR45339:SF1">
    <property type="entry name" value="HYBRID SIGNAL TRANSDUCTION HISTIDINE KINASE J"/>
    <property type="match status" value="1"/>
</dbReference>
<evidence type="ECO:0000256" key="1">
    <source>
        <dbReference type="ARBA" id="ARBA00000085"/>
    </source>
</evidence>
<dbReference type="CDD" id="cd16922">
    <property type="entry name" value="HATPase_EvgS-ArcB-TorS-like"/>
    <property type="match status" value="1"/>
</dbReference>
<feature type="modified residue" description="4-aspartylphosphate" evidence="5">
    <location>
        <position position="701"/>
    </location>
</feature>
<dbReference type="PANTHER" id="PTHR45339">
    <property type="entry name" value="HYBRID SIGNAL TRANSDUCTION HISTIDINE KINASE J"/>
    <property type="match status" value="1"/>
</dbReference>
<evidence type="ECO:0000256" key="2">
    <source>
        <dbReference type="ARBA" id="ARBA00012438"/>
    </source>
</evidence>
<reference evidence="10 11" key="1">
    <citation type="submission" date="2017-01" db="EMBL/GenBank/DDBJ databases">
        <title>Novel large sulfur bacteria in the metagenomes of groundwater-fed chemosynthetic microbial mats in the Lake Huron basin.</title>
        <authorList>
            <person name="Sharrar A.M."/>
            <person name="Flood B.E."/>
            <person name="Bailey J.V."/>
            <person name="Jones D.S."/>
            <person name="Biddanda B."/>
            <person name="Ruberg S.A."/>
            <person name="Marcus D.N."/>
            <person name="Dick G.J."/>
        </authorList>
    </citation>
    <scope>NUCLEOTIDE SEQUENCE [LARGE SCALE GENOMIC DNA]</scope>
    <source>
        <strain evidence="10">A8</strain>
    </source>
</reference>
<evidence type="ECO:0000313" key="11">
    <source>
        <dbReference type="Proteomes" id="UP000192491"/>
    </source>
</evidence>
<dbReference type="InterPro" id="IPR011006">
    <property type="entry name" value="CheY-like_superfamily"/>
</dbReference>
<dbReference type="SUPFAM" id="SSF47384">
    <property type="entry name" value="Homodimeric domain of signal transducing histidine kinase"/>
    <property type="match status" value="1"/>
</dbReference>
<dbReference type="PROSITE" id="PS50110">
    <property type="entry name" value="RESPONSE_REGULATORY"/>
    <property type="match status" value="1"/>
</dbReference>
<feature type="domain" description="Histidine kinase" evidence="8">
    <location>
        <begin position="405"/>
        <end position="625"/>
    </location>
</feature>
<dbReference type="Gene3D" id="3.40.50.2300">
    <property type="match status" value="1"/>
</dbReference>
<dbReference type="Gene3D" id="2.60.40.2380">
    <property type="match status" value="1"/>
</dbReference>
<dbReference type="CDD" id="cd17546">
    <property type="entry name" value="REC_hyHK_CKI1_RcsC-like"/>
    <property type="match status" value="1"/>
</dbReference>
<accession>A0A1Y1QXV8</accession>
<sequence length="773" mass="85558">MLVSMLCIKNNLLLSLLLWCWCAGAWAAPLVLYDYHDQAVFPAIEMLEDSSGKLALTDVLSPAYRDRFKPAGQGTLQHLGYTASVWWVRFEVEQRGTIPRHVLLNAQNDYSINVFAIPLSDPAKTRVLARVVDLPWPSYELGLMANQPQQIYVQLTPHFNALSFKVSVVSQERAVMEHVFPVALWMLAMGGVLSLAAYNLFLYFSFREDSYLWLVAFIVALCGELALINGTLYWVVKSEDWYRLLAPFPGFLMITTALGFFRRLINTPQSTPFFDKIIVAIIRISLVLIVSLPVLSVTAAWSAGLGGVVLLVVVTATLQATKRGYRLARTFTYALFVLSISIAPVILMGLGMIANASYGLYVVHWGVLGFVLLLSQTQVEHTRALREMSERAVAASQAKTEFLATMSHELRTPMNAVVGLSALLRMTPLNTEQQDYLEKLGVSSRHMLHLIDDILDFSRIEQRGLELANEPFQLRKLVAEISQILQDQAQCKGIRFECQAVFTDGADVRGDATRLSQILLNLAGNAIKFTEQGQVTLSVTERSHTADALEMLFAVSDTGQGISAAQLQKLFQPFVQGEGNSAKAGGFGLGLVISQRLVQAMGGELQVESQVGEGSRFYFTVHFPKAARDAVNLIPAPVEAPILPDHSPKRILLVDDDEINRFVACRLLETKGFAVTLAADGQAALDVVYQQAAPFDLVLMDVSMPGMNGYETTRQLRTRGYQLPIIALTAHAVSGERERCEAAGMNDFFTKPFELHELEQMVSQWITTGRRSG</sequence>
<dbReference type="Gene3D" id="3.30.565.10">
    <property type="entry name" value="Histidine kinase-like ATPase, C-terminal domain"/>
    <property type="match status" value="1"/>
</dbReference>
<evidence type="ECO:0000256" key="5">
    <source>
        <dbReference type="PROSITE-ProRule" id="PRU00169"/>
    </source>
</evidence>
<dbReference type="EC" id="2.7.13.3" evidence="2"/>
<name>A0A1Y1QXV8_9GAMM</name>
<keyword evidence="3 5" id="KW-0597">Phosphoprotein</keyword>
<feature type="transmembrane region" description="Helical" evidence="6">
    <location>
        <begin position="182"/>
        <end position="204"/>
    </location>
</feature>
<dbReference type="InterPro" id="IPR004358">
    <property type="entry name" value="Sig_transdc_His_kin-like_C"/>
</dbReference>
<dbReference type="SMART" id="SM00388">
    <property type="entry name" value="HisKA"/>
    <property type="match status" value="1"/>
</dbReference>
<dbReference type="GO" id="GO:0000155">
    <property type="term" value="F:phosphorelay sensor kinase activity"/>
    <property type="evidence" value="ECO:0007669"/>
    <property type="project" value="InterPro"/>
</dbReference>
<dbReference type="PROSITE" id="PS50109">
    <property type="entry name" value="HIS_KIN"/>
    <property type="match status" value="1"/>
</dbReference>
<dbReference type="Gene3D" id="1.10.287.130">
    <property type="match status" value="1"/>
</dbReference>
<dbReference type="Pfam" id="PF00072">
    <property type="entry name" value="Response_reg"/>
    <property type="match status" value="1"/>
</dbReference>
<feature type="transmembrane region" description="Helical" evidence="6">
    <location>
        <begin position="298"/>
        <end position="318"/>
    </location>
</feature>
<dbReference type="InterPro" id="IPR003594">
    <property type="entry name" value="HATPase_dom"/>
</dbReference>
<dbReference type="Pfam" id="PF00512">
    <property type="entry name" value="HisKA"/>
    <property type="match status" value="1"/>
</dbReference>
<keyword evidence="7" id="KW-0732">Signal</keyword>
<proteinExistence type="predicted"/>
<evidence type="ECO:0000313" key="10">
    <source>
        <dbReference type="EMBL" id="OQX16353.1"/>
    </source>
</evidence>
<dbReference type="CDD" id="cd00082">
    <property type="entry name" value="HisKA"/>
    <property type="match status" value="1"/>
</dbReference>
<dbReference type="InterPro" id="IPR036097">
    <property type="entry name" value="HisK_dim/P_sf"/>
</dbReference>
<protein>
    <recommendedName>
        <fullName evidence="2">histidine kinase</fullName>
        <ecNumber evidence="2">2.7.13.3</ecNumber>
    </recommendedName>
</protein>
<dbReference type="Proteomes" id="UP000192491">
    <property type="component" value="Unassembled WGS sequence"/>
</dbReference>
<keyword evidence="6" id="KW-0812">Transmembrane</keyword>
<feature type="transmembrane region" description="Helical" evidence="6">
    <location>
        <begin position="211"/>
        <end position="235"/>
    </location>
</feature>
<feature type="transmembrane region" description="Helical" evidence="6">
    <location>
        <begin position="330"/>
        <end position="352"/>
    </location>
</feature>
<keyword evidence="6" id="KW-1133">Transmembrane helix</keyword>
<dbReference type="InterPro" id="IPR011623">
    <property type="entry name" value="7TMR_DISM_rcpt_extracell_dom1"/>
</dbReference>
<dbReference type="PRINTS" id="PR00344">
    <property type="entry name" value="BCTRLSENSOR"/>
</dbReference>
<dbReference type="FunFam" id="3.30.565.10:FF:000010">
    <property type="entry name" value="Sensor histidine kinase RcsC"/>
    <property type="match status" value="1"/>
</dbReference>
<evidence type="ECO:0000256" key="6">
    <source>
        <dbReference type="SAM" id="Phobius"/>
    </source>
</evidence>
<feature type="transmembrane region" description="Helical" evidence="6">
    <location>
        <begin position="273"/>
        <end position="292"/>
    </location>
</feature>
<dbReference type="SUPFAM" id="SSF55874">
    <property type="entry name" value="ATPase domain of HSP90 chaperone/DNA topoisomerase II/histidine kinase"/>
    <property type="match status" value="1"/>
</dbReference>
<feature type="transmembrane region" description="Helical" evidence="6">
    <location>
        <begin position="241"/>
        <end position="261"/>
    </location>
</feature>
<comment type="caution">
    <text evidence="10">The sequence shown here is derived from an EMBL/GenBank/DDBJ whole genome shotgun (WGS) entry which is preliminary data.</text>
</comment>
<dbReference type="SMART" id="SM00387">
    <property type="entry name" value="HATPase_c"/>
    <property type="match status" value="1"/>
</dbReference>
<feature type="signal peptide" evidence="7">
    <location>
        <begin position="1"/>
        <end position="27"/>
    </location>
</feature>
<dbReference type="SMART" id="SM00448">
    <property type="entry name" value="REC"/>
    <property type="match status" value="1"/>
</dbReference>
<evidence type="ECO:0000259" key="9">
    <source>
        <dbReference type="PROSITE" id="PS50110"/>
    </source>
</evidence>
<dbReference type="Pfam" id="PF07696">
    <property type="entry name" value="7TMR-DISMED2"/>
    <property type="match status" value="1"/>
</dbReference>